<dbReference type="GO" id="GO:0005524">
    <property type="term" value="F:ATP binding"/>
    <property type="evidence" value="ECO:0007669"/>
    <property type="project" value="InterPro"/>
</dbReference>
<evidence type="ECO:0000256" key="1">
    <source>
        <dbReference type="ARBA" id="ARBA00004651"/>
    </source>
</evidence>
<feature type="domain" description="ABC transmembrane type-1" evidence="6">
    <location>
        <begin position="170"/>
        <end position="461"/>
    </location>
</feature>
<name>A0A9D1I7K0_9CLOT</name>
<dbReference type="AlphaFoldDB" id="A0A9D1I7K0"/>
<dbReference type="EMBL" id="DVMM01000131">
    <property type="protein sequence ID" value="HIU29881.1"/>
    <property type="molecule type" value="Genomic_DNA"/>
</dbReference>
<evidence type="ECO:0000256" key="3">
    <source>
        <dbReference type="ARBA" id="ARBA00022989"/>
    </source>
</evidence>
<dbReference type="SUPFAM" id="SSF90123">
    <property type="entry name" value="ABC transporter transmembrane region"/>
    <property type="match status" value="1"/>
</dbReference>
<evidence type="ECO:0000256" key="4">
    <source>
        <dbReference type="ARBA" id="ARBA00023136"/>
    </source>
</evidence>
<protein>
    <recommendedName>
        <fullName evidence="6">ABC transmembrane type-1 domain-containing protein</fullName>
    </recommendedName>
</protein>
<reference evidence="7" key="2">
    <citation type="journal article" date="2021" name="PeerJ">
        <title>Extensive microbial diversity within the chicken gut microbiome revealed by metagenomics and culture.</title>
        <authorList>
            <person name="Gilroy R."/>
            <person name="Ravi A."/>
            <person name="Getino M."/>
            <person name="Pursley I."/>
            <person name="Horton D.L."/>
            <person name="Alikhan N.F."/>
            <person name="Baker D."/>
            <person name="Gharbi K."/>
            <person name="Hall N."/>
            <person name="Watson M."/>
            <person name="Adriaenssens E.M."/>
            <person name="Foster-Nyarko E."/>
            <person name="Jarju S."/>
            <person name="Secka A."/>
            <person name="Antonio M."/>
            <person name="Oren A."/>
            <person name="Chaudhuri R.R."/>
            <person name="La Ragione R."/>
            <person name="Hildebrand F."/>
            <person name="Pallen M.J."/>
        </authorList>
    </citation>
    <scope>NUCLEOTIDE SEQUENCE</scope>
    <source>
        <strain evidence="7">CHK195-4489</strain>
    </source>
</reference>
<dbReference type="Pfam" id="PF00664">
    <property type="entry name" value="ABC_membrane"/>
    <property type="match status" value="1"/>
</dbReference>
<feature type="non-terminal residue" evidence="7">
    <location>
        <position position="497"/>
    </location>
</feature>
<dbReference type="PANTHER" id="PTHR43394:SF1">
    <property type="entry name" value="ATP-BINDING CASSETTE SUB-FAMILY B MEMBER 10, MITOCHONDRIAL"/>
    <property type="match status" value="1"/>
</dbReference>
<dbReference type="InterPro" id="IPR036640">
    <property type="entry name" value="ABC1_TM_sf"/>
</dbReference>
<evidence type="ECO:0000313" key="8">
    <source>
        <dbReference type="Proteomes" id="UP000824089"/>
    </source>
</evidence>
<feature type="transmembrane region" description="Helical" evidence="5">
    <location>
        <begin position="211"/>
        <end position="235"/>
    </location>
</feature>
<organism evidence="7 8">
    <name type="scientific">Candidatus Egerieisoma faecipullorum</name>
    <dbReference type="NCBI Taxonomy" id="2840963"/>
    <lineage>
        <taxon>Bacteria</taxon>
        <taxon>Bacillati</taxon>
        <taxon>Bacillota</taxon>
        <taxon>Clostridia</taxon>
        <taxon>Eubacteriales</taxon>
        <taxon>Clostridiaceae</taxon>
        <taxon>Clostridiaceae incertae sedis</taxon>
        <taxon>Candidatus Egerieisoma</taxon>
    </lineage>
</organism>
<keyword evidence="3 5" id="KW-1133">Transmembrane helix</keyword>
<feature type="transmembrane region" description="Helical" evidence="5">
    <location>
        <begin position="405"/>
        <end position="426"/>
    </location>
</feature>
<keyword evidence="2 5" id="KW-0812">Transmembrane</keyword>
<gene>
    <name evidence="7" type="ORF">IAD50_06240</name>
</gene>
<evidence type="ECO:0000256" key="2">
    <source>
        <dbReference type="ARBA" id="ARBA00022692"/>
    </source>
</evidence>
<accession>A0A9D1I7K0</accession>
<evidence type="ECO:0000256" key="5">
    <source>
        <dbReference type="SAM" id="Phobius"/>
    </source>
</evidence>
<dbReference type="InterPro" id="IPR039421">
    <property type="entry name" value="Type_1_exporter"/>
</dbReference>
<dbReference type="PANTHER" id="PTHR43394">
    <property type="entry name" value="ATP-DEPENDENT PERMEASE MDL1, MITOCHONDRIAL"/>
    <property type="match status" value="1"/>
</dbReference>
<dbReference type="GO" id="GO:0005886">
    <property type="term" value="C:plasma membrane"/>
    <property type="evidence" value="ECO:0007669"/>
    <property type="project" value="UniProtKB-SubCell"/>
</dbReference>
<dbReference type="GO" id="GO:0015421">
    <property type="term" value="F:ABC-type oligopeptide transporter activity"/>
    <property type="evidence" value="ECO:0007669"/>
    <property type="project" value="TreeGrafter"/>
</dbReference>
<keyword evidence="4 5" id="KW-0472">Membrane</keyword>
<dbReference type="Proteomes" id="UP000824089">
    <property type="component" value="Unassembled WGS sequence"/>
</dbReference>
<dbReference type="InterPro" id="IPR011527">
    <property type="entry name" value="ABC1_TM_dom"/>
</dbReference>
<evidence type="ECO:0000313" key="7">
    <source>
        <dbReference type="EMBL" id="HIU29881.1"/>
    </source>
</evidence>
<dbReference type="PROSITE" id="PS50929">
    <property type="entry name" value="ABC_TM1F"/>
    <property type="match status" value="1"/>
</dbReference>
<comment type="caution">
    <text evidence="7">The sequence shown here is derived from an EMBL/GenBank/DDBJ whole genome shotgun (WGS) entry which is preliminary data.</text>
</comment>
<reference evidence="7" key="1">
    <citation type="submission" date="2020-10" db="EMBL/GenBank/DDBJ databases">
        <authorList>
            <person name="Gilroy R."/>
        </authorList>
    </citation>
    <scope>NUCLEOTIDE SEQUENCE</scope>
    <source>
        <strain evidence="7">CHK195-4489</strain>
    </source>
</reference>
<evidence type="ECO:0000259" key="6">
    <source>
        <dbReference type="PROSITE" id="PS50929"/>
    </source>
</evidence>
<sequence>MTLFFTLPDWAANLVADRYASEKMVYAIPWDLNETGAFIDGYCVVTDRNILFLEGGSVRKEILIAAFRDFKVNAMSGAGILEAKAAETGEDVYLARFSMEHAARYATIAQKINMAYEGRSTELREEPDRKCLQCGNLLPQGSTICPRCVKKSTVLLRLFRLASRYIPHLAAASAMLLAATGLNILMPKIYEVLVNDVYLLPAEERGNMRDFMILFAFVILAYFTCRAMIALITILRARLLAKLSSNIVHDLRVSVFEHIHAMSVSFTNDHKVGDLISRVSNDTNRVKNFIQSEGTECINQFLTLLAVAIYLFFINWKMALIVIVPAPLIVLLMRAFHRKTRKIYRRLWRLSGKCSAVLQDILSGIRVVKTFGTEEKEIERYKAVCSSYKNLCIGNEVFWNTIQPLIRILTTFSHLALMLAGGMYILRGRMDAGTLVQFTTYASMIYGPINYMISLPRSIADAVAAAARVFDILDNEPKVRDAEQPKEPELRGRIEYR</sequence>
<dbReference type="Gene3D" id="1.20.1560.10">
    <property type="entry name" value="ABC transporter type 1, transmembrane domain"/>
    <property type="match status" value="1"/>
</dbReference>
<comment type="subcellular location">
    <subcellularLocation>
        <location evidence="1">Cell membrane</location>
        <topology evidence="1">Multi-pass membrane protein</topology>
    </subcellularLocation>
</comment>
<proteinExistence type="predicted"/>
<feature type="transmembrane region" description="Helical" evidence="5">
    <location>
        <begin position="319"/>
        <end position="336"/>
    </location>
</feature>
<feature type="transmembrane region" description="Helical" evidence="5">
    <location>
        <begin position="165"/>
        <end position="186"/>
    </location>
</feature>